<dbReference type="RefSeq" id="XP_056553173.1">
    <property type="nucleotide sequence ID" value="XM_056701110.1"/>
</dbReference>
<sequence>MAPSIESLPPEIQQTVLAHLSTHESSLRAFACANRTCHTLASPFIYHTVQVGLDLDQASLQRFYEWAQNPQALSRLQYVQCLVIGGTQPGADSSSSDARDTGPRSIFLSRNPRTLHGYLRPYGLSPQKRLDSDTQAALESSDVWLPLAHLIPQLPSLSDLLFLLPIQFPKYLLNQIHGMRPSFRLHIDRFFLRSLATASTDSYEFSLASSPCLFSLRIIHDGDHNPYEKIASSCYHEDAVARMVSGLAQNLKEITLVYPAPGASLMQYTPPPWKGFSQEIGNRYKKIRGNLRRLRFEHFWRITADRLDYWGTQTDFTKLQALEFDAYLTSDLLRHLAMKFQLPCLKKLVLSNLRKERDNSDDHAEAANELLRNLPPLMSLTLDGWYPEISIDALATHHGLHLSELKLLNYPGEDLTKDDLEVLGHHCISLRDFTLSLRRSQGDSTEASLYKALGSLPKLQSISLGLNIAKSYSPMDNEEDDGKLFNPIFEDEFDRKIPIELLEPGPDSSEACNGAMREQLINCAFDKILARSVFDTISSGKPQLSLPLEELTVKITDAGDFGMVDCPAHFISVLFHLCRPWRITQSIRDDRRHEIHIEETEQIRSQLLLPPKALKGWLEAIWRRVWPEKISEEWQSDWYSFPISEVVEL</sequence>
<comment type="caution">
    <text evidence="1">The sequence shown here is derived from an EMBL/GenBank/DDBJ whole genome shotgun (WGS) entry which is preliminary data.</text>
</comment>
<proteinExistence type="predicted"/>
<dbReference type="AlphaFoldDB" id="A0A9W9RXY7"/>
<organism evidence="1 2">
    <name type="scientific">Penicillium cataractarum</name>
    <dbReference type="NCBI Taxonomy" id="2100454"/>
    <lineage>
        <taxon>Eukaryota</taxon>
        <taxon>Fungi</taxon>
        <taxon>Dikarya</taxon>
        <taxon>Ascomycota</taxon>
        <taxon>Pezizomycotina</taxon>
        <taxon>Eurotiomycetes</taxon>
        <taxon>Eurotiomycetidae</taxon>
        <taxon>Eurotiales</taxon>
        <taxon>Aspergillaceae</taxon>
        <taxon>Penicillium</taxon>
    </lineage>
</organism>
<gene>
    <name evidence="1" type="ORF">N7496_008191</name>
</gene>
<evidence type="ECO:0008006" key="3">
    <source>
        <dbReference type="Google" id="ProtNLM"/>
    </source>
</evidence>
<evidence type="ECO:0000313" key="2">
    <source>
        <dbReference type="Proteomes" id="UP001147782"/>
    </source>
</evidence>
<dbReference type="Gene3D" id="3.80.10.10">
    <property type="entry name" value="Ribonuclease Inhibitor"/>
    <property type="match status" value="1"/>
</dbReference>
<dbReference type="EMBL" id="JAPZBS010000007">
    <property type="protein sequence ID" value="KAJ5368431.1"/>
    <property type="molecule type" value="Genomic_DNA"/>
</dbReference>
<keyword evidence="2" id="KW-1185">Reference proteome</keyword>
<evidence type="ECO:0000313" key="1">
    <source>
        <dbReference type="EMBL" id="KAJ5368431.1"/>
    </source>
</evidence>
<dbReference type="SUPFAM" id="SSF52047">
    <property type="entry name" value="RNI-like"/>
    <property type="match status" value="1"/>
</dbReference>
<name>A0A9W9RXY7_9EURO</name>
<protein>
    <recommendedName>
        <fullName evidence="3">F-box domain-containing protein</fullName>
    </recommendedName>
</protein>
<dbReference type="OrthoDB" id="3945550at2759"/>
<dbReference type="GeneID" id="81440289"/>
<reference evidence="1" key="2">
    <citation type="journal article" date="2023" name="IMA Fungus">
        <title>Comparative genomic study of the Penicillium genus elucidates a diverse pangenome and 15 lateral gene transfer events.</title>
        <authorList>
            <person name="Petersen C."/>
            <person name="Sorensen T."/>
            <person name="Nielsen M.R."/>
            <person name="Sondergaard T.E."/>
            <person name="Sorensen J.L."/>
            <person name="Fitzpatrick D.A."/>
            <person name="Frisvad J.C."/>
            <person name="Nielsen K.L."/>
        </authorList>
    </citation>
    <scope>NUCLEOTIDE SEQUENCE</scope>
    <source>
        <strain evidence="1">IBT 29864</strain>
    </source>
</reference>
<dbReference type="InterPro" id="IPR032675">
    <property type="entry name" value="LRR_dom_sf"/>
</dbReference>
<dbReference type="Proteomes" id="UP001147782">
    <property type="component" value="Unassembled WGS sequence"/>
</dbReference>
<reference evidence="1" key="1">
    <citation type="submission" date="2022-11" db="EMBL/GenBank/DDBJ databases">
        <authorList>
            <person name="Petersen C."/>
        </authorList>
    </citation>
    <scope>NUCLEOTIDE SEQUENCE</scope>
    <source>
        <strain evidence="1">IBT 29864</strain>
    </source>
</reference>
<accession>A0A9W9RXY7</accession>